<evidence type="ECO:0008006" key="3">
    <source>
        <dbReference type="Google" id="ProtNLM"/>
    </source>
</evidence>
<dbReference type="PROSITE" id="PS01229">
    <property type="entry name" value="COF_2"/>
    <property type="match status" value="1"/>
</dbReference>
<keyword evidence="2" id="KW-1185">Reference proteome</keyword>
<dbReference type="Pfam" id="PF08282">
    <property type="entry name" value="Hydrolase_3"/>
    <property type="match status" value="1"/>
</dbReference>
<name>A0A7Z0CJA5_9MICO</name>
<gene>
    <name evidence="1" type="ORF">BKA03_000664</name>
</gene>
<dbReference type="GO" id="GO:0016791">
    <property type="term" value="F:phosphatase activity"/>
    <property type="evidence" value="ECO:0007669"/>
    <property type="project" value="TreeGrafter"/>
</dbReference>
<evidence type="ECO:0000313" key="1">
    <source>
        <dbReference type="EMBL" id="NYI40545.1"/>
    </source>
</evidence>
<dbReference type="PANTHER" id="PTHR10000">
    <property type="entry name" value="PHOSPHOSERINE PHOSPHATASE"/>
    <property type="match status" value="1"/>
</dbReference>
<sequence>MTDGNRAASVRRAVFLDVDGTYAHHGVVPPAHEAAVREARAAGHVVFLCTGRPVSLLSPHLTAAGFDGVVAGAGAHVTVGDDVVLDIRFPAPLAARAMSLLDAAGTHYLLETPEGTFARQSAIDVLAARAALSSDPAFPHLAGLVDIVAALTPLEDLSGVGIGKITAFDGPVSMEIIAAQLGDEVAMFPSSIADLGVGAGELYLAHVNKAEGMKAAIERLGIAREDTVAFGDNLNDLEMIEFAGVGVAMATGMPEVIAAADLVAPGPDENGIATAFAELGLIDAGPVAASHTATP</sequence>
<dbReference type="AlphaFoldDB" id="A0A7Z0CJA5"/>
<comment type="caution">
    <text evidence="1">The sequence shown here is derived from an EMBL/GenBank/DDBJ whole genome shotgun (WGS) entry which is preliminary data.</text>
</comment>
<dbReference type="OrthoDB" id="3180855at2"/>
<evidence type="ECO:0000313" key="2">
    <source>
        <dbReference type="Proteomes" id="UP000547973"/>
    </source>
</evidence>
<dbReference type="SUPFAM" id="SSF56784">
    <property type="entry name" value="HAD-like"/>
    <property type="match status" value="1"/>
</dbReference>
<dbReference type="InterPro" id="IPR023214">
    <property type="entry name" value="HAD_sf"/>
</dbReference>
<dbReference type="InterPro" id="IPR036412">
    <property type="entry name" value="HAD-like_sf"/>
</dbReference>
<dbReference type="Gene3D" id="3.40.50.1000">
    <property type="entry name" value="HAD superfamily/HAD-like"/>
    <property type="match status" value="1"/>
</dbReference>
<dbReference type="EMBL" id="JACBZO010000001">
    <property type="protein sequence ID" value="NYI40545.1"/>
    <property type="molecule type" value="Genomic_DNA"/>
</dbReference>
<dbReference type="Gene3D" id="3.30.1240.10">
    <property type="match status" value="1"/>
</dbReference>
<organism evidence="1 2">
    <name type="scientific">Demequina lutea</name>
    <dbReference type="NCBI Taxonomy" id="431489"/>
    <lineage>
        <taxon>Bacteria</taxon>
        <taxon>Bacillati</taxon>
        <taxon>Actinomycetota</taxon>
        <taxon>Actinomycetes</taxon>
        <taxon>Micrococcales</taxon>
        <taxon>Demequinaceae</taxon>
        <taxon>Demequina</taxon>
    </lineage>
</organism>
<dbReference type="PANTHER" id="PTHR10000:SF8">
    <property type="entry name" value="HAD SUPERFAMILY HYDROLASE-LIKE, TYPE 3"/>
    <property type="match status" value="1"/>
</dbReference>
<reference evidence="1 2" key="1">
    <citation type="submission" date="2020-07" db="EMBL/GenBank/DDBJ databases">
        <title>Sequencing the genomes of 1000 actinobacteria strains.</title>
        <authorList>
            <person name="Klenk H.-P."/>
        </authorList>
    </citation>
    <scope>NUCLEOTIDE SEQUENCE [LARGE SCALE GENOMIC DNA]</scope>
    <source>
        <strain evidence="1 2">DSM 19970</strain>
    </source>
</reference>
<dbReference type="GO" id="GO:0005829">
    <property type="term" value="C:cytosol"/>
    <property type="evidence" value="ECO:0007669"/>
    <property type="project" value="TreeGrafter"/>
</dbReference>
<dbReference type="Proteomes" id="UP000547973">
    <property type="component" value="Unassembled WGS sequence"/>
</dbReference>
<dbReference type="RefSeq" id="WP_062074667.1">
    <property type="nucleotide sequence ID" value="NZ_BBRC01000003.1"/>
</dbReference>
<protein>
    <recommendedName>
        <fullName evidence="3">Cof subfamily of IIB subfamily of haloacid dehalogenase superfamily/HAD-superfamily hydrolase, subfamily IIB</fullName>
    </recommendedName>
</protein>
<proteinExistence type="predicted"/>
<accession>A0A7Z0CJA5</accession>
<dbReference type="GO" id="GO:0000287">
    <property type="term" value="F:magnesium ion binding"/>
    <property type="evidence" value="ECO:0007669"/>
    <property type="project" value="TreeGrafter"/>
</dbReference>